<evidence type="ECO:0000313" key="3">
    <source>
        <dbReference type="EMBL" id="MET4719459.1"/>
    </source>
</evidence>
<dbReference type="RefSeq" id="WP_157789271.1">
    <property type="nucleotide sequence ID" value="NZ_CP066351.1"/>
</dbReference>
<feature type="compositionally biased region" description="Low complexity" evidence="1">
    <location>
        <begin position="53"/>
        <end position="73"/>
    </location>
</feature>
<sequence>MRIILITAVGWALSCGFATAQTDPKDMTTGRSAPEEKGQLQPQGWTGPIDTKSGGAPPESPQGQSPPGMQAAPDGSTKVVTEPRK</sequence>
<keyword evidence="4" id="KW-1185">Reference proteome</keyword>
<proteinExistence type="predicted"/>
<evidence type="ECO:0000256" key="2">
    <source>
        <dbReference type="SAM" id="SignalP"/>
    </source>
</evidence>
<feature type="compositionally biased region" description="Basic and acidic residues" evidence="1">
    <location>
        <begin position="23"/>
        <end position="38"/>
    </location>
</feature>
<gene>
    <name evidence="3" type="ORF">ABIF63_003565</name>
</gene>
<dbReference type="PROSITE" id="PS51257">
    <property type="entry name" value="PROKAR_LIPOPROTEIN"/>
    <property type="match status" value="1"/>
</dbReference>
<evidence type="ECO:0000313" key="4">
    <source>
        <dbReference type="Proteomes" id="UP001549291"/>
    </source>
</evidence>
<reference evidence="3 4" key="1">
    <citation type="submission" date="2024-06" db="EMBL/GenBank/DDBJ databases">
        <title>Genomic Encyclopedia of Type Strains, Phase V (KMG-V): Genome sequencing to study the core and pangenomes of soil and plant-associated prokaryotes.</title>
        <authorList>
            <person name="Whitman W."/>
        </authorList>
    </citation>
    <scope>NUCLEOTIDE SEQUENCE [LARGE SCALE GENOMIC DNA]</scope>
    <source>
        <strain evidence="3 4">USDA 160</strain>
    </source>
</reference>
<dbReference type="Proteomes" id="UP001549291">
    <property type="component" value="Unassembled WGS sequence"/>
</dbReference>
<protein>
    <submittedName>
        <fullName evidence="3">Uncharacterized protein</fullName>
    </submittedName>
</protein>
<feature type="region of interest" description="Disordered" evidence="1">
    <location>
        <begin position="17"/>
        <end position="85"/>
    </location>
</feature>
<organism evidence="3 4">
    <name type="scientific">Bradyrhizobium japonicum</name>
    <dbReference type="NCBI Taxonomy" id="375"/>
    <lineage>
        <taxon>Bacteria</taxon>
        <taxon>Pseudomonadati</taxon>
        <taxon>Pseudomonadota</taxon>
        <taxon>Alphaproteobacteria</taxon>
        <taxon>Hyphomicrobiales</taxon>
        <taxon>Nitrobacteraceae</taxon>
        <taxon>Bradyrhizobium</taxon>
    </lineage>
</organism>
<keyword evidence="2" id="KW-0732">Signal</keyword>
<dbReference type="EMBL" id="JBEPTQ010000002">
    <property type="protein sequence ID" value="MET4719459.1"/>
    <property type="molecule type" value="Genomic_DNA"/>
</dbReference>
<accession>A0ABV2RRC2</accession>
<evidence type="ECO:0000256" key="1">
    <source>
        <dbReference type="SAM" id="MobiDB-lite"/>
    </source>
</evidence>
<feature type="chain" id="PRO_5046789503" evidence="2">
    <location>
        <begin position="21"/>
        <end position="85"/>
    </location>
</feature>
<feature type="signal peptide" evidence="2">
    <location>
        <begin position="1"/>
        <end position="20"/>
    </location>
</feature>
<comment type="caution">
    <text evidence="3">The sequence shown here is derived from an EMBL/GenBank/DDBJ whole genome shotgun (WGS) entry which is preliminary data.</text>
</comment>
<name>A0ABV2RRC2_BRAJP</name>